<dbReference type="AlphaFoldDB" id="A0A6G0YN31"/>
<evidence type="ECO:0000256" key="7">
    <source>
        <dbReference type="ARBA" id="ARBA00022840"/>
    </source>
</evidence>
<evidence type="ECO:0000256" key="4">
    <source>
        <dbReference type="ARBA" id="ARBA00022679"/>
    </source>
</evidence>
<proteinExistence type="inferred from homology"/>
<dbReference type="GO" id="GO:0005524">
    <property type="term" value="F:ATP binding"/>
    <property type="evidence" value="ECO:0007669"/>
    <property type="project" value="UniProtKB-KW"/>
</dbReference>
<keyword evidence="6 11" id="KW-0418">Kinase</keyword>
<keyword evidence="5" id="KW-0547">Nucleotide-binding</keyword>
<accession>A0A6G0YN31</accession>
<organism evidence="11 12">
    <name type="scientific">Aphis craccivora</name>
    <name type="common">Cowpea aphid</name>
    <dbReference type="NCBI Taxonomy" id="307492"/>
    <lineage>
        <taxon>Eukaryota</taxon>
        <taxon>Metazoa</taxon>
        <taxon>Ecdysozoa</taxon>
        <taxon>Arthropoda</taxon>
        <taxon>Hexapoda</taxon>
        <taxon>Insecta</taxon>
        <taxon>Pterygota</taxon>
        <taxon>Neoptera</taxon>
        <taxon>Paraneoptera</taxon>
        <taxon>Hemiptera</taxon>
        <taxon>Sternorrhyncha</taxon>
        <taxon>Aphidomorpha</taxon>
        <taxon>Aphidoidea</taxon>
        <taxon>Aphididae</taxon>
        <taxon>Aphidini</taxon>
        <taxon>Aphis</taxon>
        <taxon>Aphis</taxon>
    </lineage>
</organism>
<dbReference type="Pfam" id="PF25467">
    <property type="entry name" value="NOL9_C"/>
    <property type="match status" value="1"/>
</dbReference>
<feature type="domain" description="Clp1 P-loop" evidence="9">
    <location>
        <begin position="196"/>
        <end position="343"/>
    </location>
</feature>
<gene>
    <name evidence="11" type="ORF">FWK35_00015718</name>
</gene>
<evidence type="ECO:0000256" key="1">
    <source>
        <dbReference type="ARBA" id="ARBA00004604"/>
    </source>
</evidence>
<evidence type="ECO:0000256" key="5">
    <source>
        <dbReference type="ARBA" id="ARBA00022741"/>
    </source>
</evidence>
<protein>
    <submittedName>
        <fullName evidence="11">Polynucleotide 5'-hydroxyl-kinase nol9-like</fullName>
    </submittedName>
</protein>
<evidence type="ECO:0000256" key="6">
    <source>
        <dbReference type="ARBA" id="ARBA00022777"/>
    </source>
</evidence>
<dbReference type="PANTHER" id="PTHR12755">
    <property type="entry name" value="CLEAVAGE/POLYADENYLATION FACTOR IA SUBUNIT CLP1P"/>
    <property type="match status" value="1"/>
</dbReference>
<dbReference type="InterPro" id="IPR032319">
    <property type="entry name" value="CLP1_P"/>
</dbReference>
<keyword evidence="7" id="KW-0067">ATP-binding</keyword>
<keyword evidence="12" id="KW-1185">Reference proteome</keyword>
<dbReference type="InterPro" id="IPR045116">
    <property type="entry name" value="Clp1/Grc3"/>
</dbReference>
<evidence type="ECO:0000256" key="2">
    <source>
        <dbReference type="ARBA" id="ARBA00011003"/>
    </source>
</evidence>
<comment type="caution">
    <text evidence="11">The sequence shown here is derived from an EMBL/GenBank/DDBJ whole genome shotgun (WGS) entry which is preliminary data.</text>
</comment>
<evidence type="ECO:0000256" key="8">
    <source>
        <dbReference type="ARBA" id="ARBA00023242"/>
    </source>
</evidence>
<comment type="subcellular location">
    <subcellularLocation>
        <location evidence="1">Nucleus</location>
        <location evidence="1">Nucleolus</location>
    </subcellularLocation>
</comment>
<dbReference type="GO" id="GO:0000448">
    <property type="term" value="P:cleavage in ITS2 between 5.8S rRNA and LSU-rRNA of tricistronic rRNA transcript (SSU-rRNA, 5.8S rRNA, LSU-rRNA)"/>
    <property type="evidence" value="ECO:0007669"/>
    <property type="project" value="TreeGrafter"/>
</dbReference>
<dbReference type="GO" id="GO:0051731">
    <property type="term" value="F:polynucleotide 5'-hydroxyl-kinase activity"/>
    <property type="evidence" value="ECO:0007669"/>
    <property type="project" value="InterPro"/>
</dbReference>
<keyword evidence="3" id="KW-0698">rRNA processing</keyword>
<dbReference type="PANTHER" id="PTHR12755:SF3">
    <property type="entry name" value="POLYNUCLEOTIDE 5'-HYDROXYL-KINASE NOL9"/>
    <property type="match status" value="1"/>
</dbReference>
<dbReference type="EMBL" id="VUJU01003193">
    <property type="protein sequence ID" value="KAF0758813.1"/>
    <property type="molecule type" value="Genomic_DNA"/>
</dbReference>
<keyword evidence="8" id="KW-0539">Nucleus</keyword>
<dbReference type="Pfam" id="PF16575">
    <property type="entry name" value="CLP1_P"/>
    <property type="match status" value="1"/>
</dbReference>
<dbReference type="InterPro" id="IPR027417">
    <property type="entry name" value="P-loop_NTPase"/>
</dbReference>
<evidence type="ECO:0000259" key="9">
    <source>
        <dbReference type="Pfam" id="PF16575"/>
    </source>
</evidence>
<reference evidence="11 12" key="1">
    <citation type="submission" date="2019-08" db="EMBL/GenBank/DDBJ databases">
        <title>Whole genome of Aphis craccivora.</title>
        <authorList>
            <person name="Voronova N.V."/>
            <person name="Shulinski R.S."/>
            <person name="Bandarenka Y.V."/>
            <person name="Zhorov D.G."/>
            <person name="Warner D."/>
        </authorList>
    </citation>
    <scope>NUCLEOTIDE SEQUENCE [LARGE SCALE GENOMIC DNA]</scope>
    <source>
        <strain evidence="11">180601</strain>
        <tissue evidence="11">Whole Body</tissue>
    </source>
</reference>
<sequence>FEMKEIFRLPDTLLVFYESNSSEKVVIEFNGEDVLYIIGTVDVCVLEGKMDVWGYTMAVDTPKTVLYSIGLRGLIPIKSADGQKAVVILEKSSQTIKWKTFMNKYVLGMLKVKIKINSIDLSMDFSDYNMFAINGRRLTPPKLLLELEEKLGCWFDLSKTPMSNQRLVNNEQWQGFCDELLNRSIELEPIRVLLAGYKNSGKSTMMCYFINKLLIKWDRILVLDFDIEQSEFSIPRCISAFVIDKPLLGPNFTHLMQPFKSYFFESNDVMTNIPLYNEIVEKIVNDIKTNDLRKMPCFINTMRFVKGPRLQILHNLISKIKPSDVVQLKFYDNQNLNLHSEIISNNTKSSLSYNLWYFTSTVKNKHAKAPYLQHVGKPIRQQLVIVSYFSNCLESTDICFNNIVPYKINIQNINVQIKDVDELTQDESLDIINGNVIALCVDNHTNVCECVGFGVVRAVNKSTGNIYISTPVIPDLLKHVNQFRLGNVNLPNTFYMEDVAYKFLVTM</sequence>
<name>A0A6G0YN31_APHCR</name>
<feature type="domain" description="NOL9 C-terminal" evidence="10">
    <location>
        <begin position="403"/>
        <end position="491"/>
    </location>
</feature>
<comment type="similarity">
    <text evidence="2">Belongs to the Clp1 family. NOL9/GRC3 subfamily.</text>
</comment>
<dbReference type="OrthoDB" id="2405412at2759"/>
<evidence type="ECO:0000313" key="12">
    <source>
        <dbReference type="Proteomes" id="UP000478052"/>
    </source>
</evidence>
<dbReference type="Gene3D" id="3.40.50.300">
    <property type="entry name" value="P-loop containing nucleotide triphosphate hydrolases"/>
    <property type="match status" value="1"/>
</dbReference>
<dbReference type="Proteomes" id="UP000478052">
    <property type="component" value="Unassembled WGS sequence"/>
</dbReference>
<evidence type="ECO:0000259" key="10">
    <source>
        <dbReference type="Pfam" id="PF25467"/>
    </source>
</evidence>
<evidence type="ECO:0000256" key="3">
    <source>
        <dbReference type="ARBA" id="ARBA00022552"/>
    </source>
</evidence>
<dbReference type="InterPro" id="IPR057570">
    <property type="entry name" value="NOL9_C"/>
</dbReference>
<keyword evidence="4" id="KW-0808">Transferase</keyword>
<dbReference type="GO" id="GO:0005730">
    <property type="term" value="C:nucleolus"/>
    <property type="evidence" value="ECO:0007669"/>
    <property type="project" value="UniProtKB-SubCell"/>
</dbReference>
<evidence type="ECO:0000313" key="11">
    <source>
        <dbReference type="EMBL" id="KAF0758813.1"/>
    </source>
</evidence>
<feature type="non-terminal residue" evidence="11">
    <location>
        <position position="1"/>
    </location>
</feature>